<evidence type="ECO:0000256" key="4">
    <source>
        <dbReference type="SAM" id="MobiDB-lite"/>
    </source>
</evidence>
<accession>A0A2T5FZZ7</accession>
<evidence type="ECO:0000256" key="2">
    <source>
        <dbReference type="ARBA" id="ARBA00023136"/>
    </source>
</evidence>
<dbReference type="Pfam" id="PF10082">
    <property type="entry name" value="BBP2_2"/>
    <property type="match status" value="1"/>
</dbReference>
<keyword evidence="3" id="KW-0998">Cell outer membrane</keyword>
<evidence type="ECO:0000313" key="6">
    <source>
        <dbReference type="Proteomes" id="UP000244162"/>
    </source>
</evidence>
<comment type="caution">
    <text evidence="5">The sequence shown here is derived from an EMBL/GenBank/DDBJ whole genome shotgun (WGS) entry which is preliminary data.</text>
</comment>
<feature type="region of interest" description="Disordered" evidence="4">
    <location>
        <begin position="303"/>
        <end position="341"/>
    </location>
</feature>
<sequence>MMSWRRGSTCSKPPSVWSSIMSRPLESSRFLRARRPSRSADRSIMSGRPSVPRGRDDERILPGGLPFRTKAACRLAAMLLALGLLVIMPARAGAQTVPQAEADTPPEDQNIDPNAPTVETRTLPGLPPSGAASGPAIRPKRRLDEIQERQRDQLSSLVERLEDEEIGEEPFGLIASVAGGYDNNPDEIEDRTGTSVIRADTSLLLRHDGDSVSINGRATGALLDTTKIKEPNRYLYDVQLETSYSPLDGLSVVLDGEREYDALGDPTSIYDQASAGLELETETIGFALHGGFEQLRYKLRNMSDGSEEEEDGEDGEEEDEDEDEDEEDIGGSPTGDRIQEIDDPALLASLNYRRITAEARLDLMTDSAIAPFVNVRAAKVTFPDPLPDVPSRNARDYVVIAGVVLQPVEELELTLGGRWNHRTFRSGAFSSVEKRFVEAGISYQPSDKFELTGSVERAFEEPGYDDARVRDAKNFELELKAAPTTLWYLALDASYSRGREIGAAVSDREFEVGAELTIRLAGSLSLFGRCRHLHYKARSEGETMFEYQRTLGHIGLKAIF</sequence>
<keyword evidence="6" id="KW-1185">Reference proteome</keyword>
<dbReference type="Proteomes" id="UP000244162">
    <property type="component" value="Unassembled WGS sequence"/>
</dbReference>
<feature type="region of interest" description="Disordered" evidence="4">
    <location>
        <begin position="97"/>
        <end position="142"/>
    </location>
</feature>
<protein>
    <submittedName>
        <fullName evidence="5">Uncharacterized protein</fullName>
    </submittedName>
</protein>
<feature type="compositionally biased region" description="Acidic residues" evidence="4">
    <location>
        <begin position="305"/>
        <end position="329"/>
    </location>
</feature>
<gene>
    <name evidence="5" type="ORF">CLG96_06980</name>
</gene>
<dbReference type="GO" id="GO:0009279">
    <property type="term" value="C:cell outer membrane"/>
    <property type="evidence" value="ECO:0007669"/>
    <property type="project" value="UniProtKB-SubCell"/>
</dbReference>
<dbReference type="SUPFAM" id="SSF56935">
    <property type="entry name" value="Porins"/>
    <property type="match status" value="1"/>
</dbReference>
<name>A0A2T5FZZ7_9SPHN</name>
<evidence type="ECO:0000256" key="3">
    <source>
        <dbReference type="ARBA" id="ARBA00023237"/>
    </source>
</evidence>
<evidence type="ECO:0000256" key="1">
    <source>
        <dbReference type="ARBA" id="ARBA00004442"/>
    </source>
</evidence>
<dbReference type="Gene3D" id="2.40.170.20">
    <property type="entry name" value="TonB-dependent receptor, beta-barrel domain"/>
    <property type="match status" value="1"/>
</dbReference>
<evidence type="ECO:0000313" key="5">
    <source>
        <dbReference type="EMBL" id="PTQ12274.1"/>
    </source>
</evidence>
<organism evidence="5 6">
    <name type="scientific">Sphingomonas oleivorans</name>
    <dbReference type="NCBI Taxonomy" id="1735121"/>
    <lineage>
        <taxon>Bacteria</taxon>
        <taxon>Pseudomonadati</taxon>
        <taxon>Pseudomonadota</taxon>
        <taxon>Alphaproteobacteria</taxon>
        <taxon>Sphingomonadales</taxon>
        <taxon>Sphingomonadaceae</taxon>
        <taxon>Sphingomonas</taxon>
    </lineage>
</organism>
<dbReference type="AlphaFoldDB" id="A0A2T5FZZ7"/>
<feature type="region of interest" description="Disordered" evidence="4">
    <location>
        <begin position="28"/>
        <end position="59"/>
    </location>
</feature>
<reference evidence="5 6" key="1">
    <citation type="submission" date="2017-09" db="EMBL/GenBank/DDBJ databases">
        <title>Sphingomonas panjinensis sp.nov., isolated from oil-contaminated soil.</title>
        <authorList>
            <person name="Wang L."/>
            <person name="Chen L."/>
        </authorList>
    </citation>
    <scope>NUCLEOTIDE SEQUENCE [LARGE SCALE GENOMIC DNA]</scope>
    <source>
        <strain evidence="5 6">FW-11</strain>
    </source>
</reference>
<proteinExistence type="predicted"/>
<dbReference type="EMBL" id="NWBU01000005">
    <property type="protein sequence ID" value="PTQ12274.1"/>
    <property type="molecule type" value="Genomic_DNA"/>
</dbReference>
<dbReference type="InterPro" id="IPR018759">
    <property type="entry name" value="BBP2_2"/>
</dbReference>
<dbReference type="InterPro" id="IPR036942">
    <property type="entry name" value="Beta-barrel_TonB_sf"/>
</dbReference>
<comment type="subcellular location">
    <subcellularLocation>
        <location evidence="1">Cell outer membrane</location>
    </subcellularLocation>
</comment>
<keyword evidence="2" id="KW-0472">Membrane</keyword>